<dbReference type="EMBL" id="KN399472">
    <property type="protein sequence ID" value="KHG13387.1"/>
    <property type="molecule type" value="Genomic_DNA"/>
</dbReference>
<dbReference type="Proteomes" id="UP000032142">
    <property type="component" value="Unassembled WGS sequence"/>
</dbReference>
<sequence>MIEPSEEYGCNKDLTWTGDLAWTGNLAVRCKVRRSVYLR</sequence>
<evidence type="ECO:0000313" key="1">
    <source>
        <dbReference type="EMBL" id="KHG13387.1"/>
    </source>
</evidence>
<accession>A0A0B0NL66</accession>
<name>A0A0B0NL66_GOSAR</name>
<evidence type="ECO:0000313" key="2">
    <source>
        <dbReference type="Proteomes" id="UP000032142"/>
    </source>
</evidence>
<reference evidence="2" key="1">
    <citation type="submission" date="2014-09" db="EMBL/GenBank/DDBJ databases">
        <authorList>
            <person name="Mudge J."/>
            <person name="Ramaraj T."/>
            <person name="Lindquist I.E."/>
            <person name="Bharti A.K."/>
            <person name="Sundararajan A."/>
            <person name="Cameron C.T."/>
            <person name="Woodward J.E."/>
            <person name="May G.D."/>
            <person name="Brubaker C."/>
            <person name="Broadhvest J."/>
            <person name="Wilkins T.A."/>
        </authorList>
    </citation>
    <scope>NUCLEOTIDE SEQUENCE</scope>
    <source>
        <strain evidence="2">cv. AKA8401</strain>
    </source>
</reference>
<proteinExistence type="predicted"/>
<organism evidence="1 2">
    <name type="scientific">Gossypium arboreum</name>
    <name type="common">Tree cotton</name>
    <name type="synonym">Gossypium nanking</name>
    <dbReference type="NCBI Taxonomy" id="29729"/>
    <lineage>
        <taxon>Eukaryota</taxon>
        <taxon>Viridiplantae</taxon>
        <taxon>Streptophyta</taxon>
        <taxon>Embryophyta</taxon>
        <taxon>Tracheophyta</taxon>
        <taxon>Spermatophyta</taxon>
        <taxon>Magnoliopsida</taxon>
        <taxon>eudicotyledons</taxon>
        <taxon>Gunneridae</taxon>
        <taxon>Pentapetalae</taxon>
        <taxon>rosids</taxon>
        <taxon>malvids</taxon>
        <taxon>Malvales</taxon>
        <taxon>Malvaceae</taxon>
        <taxon>Malvoideae</taxon>
        <taxon>Gossypium</taxon>
    </lineage>
</organism>
<gene>
    <name evidence="1" type="ORF">F383_17664</name>
</gene>
<protein>
    <submittedName>
        <fullName evidence="1">Uncharacterized protein</fullName>
    </submittedName>
</protein>
<keyword evidence="2" id="KW-1185">Reference proteome</keyword>
<dbReference type="AlphaFoldDB" id="A0A0B0NL66"/>